<evidence type="ECO:0000259" key="1">
    <source>
        <dbReference type="PROSITE" id="PS50093"/>
    </source>
</evidence>
<evidence type="ECO:0000313" key="2">
    <source>
        <dbReference type="EMBL" id="TFV95853.1"/>
    </source>
</evidence>
<dbReference type="InterPro" id="IPR022409">
    <property type="entry name" value="PKD/Chitinase_dom"/>
</dbReference>
<accession>A0A4Y9QX66</accession>
<organism evidence="2 3">
    <name type="scientific">Algoriphagus kandeliae</name>
    <dbReference type="NCBI Taxonomy" id="2562278"/>
    <lineage>
        <taxon>Bacteria</taxon>
        <taxon>Pseudomonadati</taxon>
        <taxon>Bacteroidota</taxon>
        <taxon>Cytophagia</taxon>
        <taxon>Cytophagales</taxon>
        <taxon>Cyclobacteriaceae</taxon>
        <taxon>Algoriphagus</taxon>
    </lineage>
</organism>
<dbReference type="SUPFAM" id="SSF49299">
    <property type="entry name" value="PKD domain"/>
    <property type="match status" value="1"/>
</dbReference>
<dbReference type="AlphaFoldDB" id="A0A4Y9QX66"/>
<sequence>MLRILRSYRFLVAAVCFSWGLVFNAQSQFAFEIPQRENARILSYDGIQVSVSGKLALCSHSEKGSIILDVTGGTPPYTFLWNTHETTQNRTNLYAGSYTVEITDSKGLKHIESIVVQPPYPLILNPVEKTDASCGSSADGSAKISVKVGRGEPYRVTWSNGLKDVWEATNLKPGTYTVIVADKYNCDVSVSFQIASKEAGIEVAETISNASCAGKSDGNISLNVNGGVAPYIYKWSNGAQTKDLINVPAGIYEVLIQDQGGCTLQASYRIEEPQSMQVNVQSENPTCSGDNNGWIDLIINGGTAPYTIEWNNGANGKKLENLAAGTYLATITDASGCFVEKQITIAAESALKLDLVETTPQSCGGEPDGSITLKLTGSKGNTSVVWSDGQKDVLQRSNLLAGTYEVTITDESGCEVQGSYTVTQAEAVNARIESALDVNCDQGSVTGHAWVSITGGKEPYTIQWSTGATNIREINYFNAGTVEVIVTDANGCMSKTSTVLDFPSEVNRSGRLDFQYRKLQITSESEVFTDESILFESEIAPEIIAWEWNFGDGKTSSEKDPVHVYENPGIYEVKLTGYDIFGCSAFEVNQVQVTSADAQVVIPNAFTPNGDGLNDFFFPKAKNIESITLEIFNTWGEKLFFTNSQESKGWDGTYRGQLLPPGNYLYKITYIDRDSQLTEKTGGVTLIR</sequence>
<dbReference type="EMBL" id="SPSB01000002">
    <property type="protein sequence ID" value="TFV95853.1"/>
    <property type="molecule type" value="Genomic_DNA"/>
</dbReference>
<dbReference type="PROSITE" id="PS50093">
    <property type="entry name" value="PKD"/>
    <property type="match status" value="1"/>
</dbReference>
<dbReference type="OrthoDB" id="7794186at2"/>
<dbReference type="InterPro" id="IPR035986">
    <property type="entry name" value="PKD_dom_sf"/>
</dbReference>
<reference evidence="2 3" key="1">
    <citation type="submission" date="2019-03" db="EMBL/GenBank/DDBJ databases">
        <title>Algoriphagus sp. nov, a new strain isolated from root system soil of mangrove plant Kandelia.</title>
        <authorList>
            <person name="Yin Q."/>
            <person name="Wang K."/>
            <person name="Song Z."/>
        </authorList>
    </citation>
    <scope>NUCLEOTIDE SEQUENCE [LARGE SCALE GENOMIC DNA]</scope>
    <source>
        <strain evidence="2 3">XY-J91</strain>
    </source>
</reference>
<dbReference type="InterPro" id="IPR000601">
    <property type="entry name" value="PKD_dom"/>
</dbReference>
<dbReference type="Gene3D" id="2.60.40.10">
    <property type="entry name" value="Immunoglobulins"/>
    <property type="match status" value="1"/>
</dbReference>
<dbReference type="Pfam" id="PF13585">
    <property type="entry name" value="CHU_C"/>
    <property type="match status" value="1"/>
</dbReference>
<comment type="caution">
    <text evidence="2">The sequence shown here is derived from an EMBL/GenBank/DDBJ whole genome shotgun (WGS) entry which is preliminary data.</text>
</comment>
<dbReference type="InterPro" id="IPR026341">
    <property type="entry name" value="T9SS_type_B"/>
</dbReference>
<dbReference type="Pfam" id="PF13573">
    <property type="entry name" value="SprB"/>
    <property type="match status" value="5"/>
</dbReference>
<protein>
    <submittedName>
        <fullName evidence="2">T9SS type B sorting domain-containing protein</fullName>
    </submittedName>
</protein>
<dbReference type="SMART" id="SM00089">
    <property type="entry name" value="PKD"/>
    <property type="match status" value="1"/>
</dbReference>
<dbReference type="InterPro" id="IPR013783">
    <property type="entry name" value="Ig-like_fold"/>
</dbReference>
<keyword evidence="3" id="KW-1185">Reference proteome</keyword>
<feature type="domain" description="PKD" evidence="1">
    <location>
        <begin position="521"/>
        <end position="598"/>
    </location>
</feature>
<dbReference type="NCBIfam" id="TIGR04131">
    <property type="entry name" value="Bac_Flav_CTERM"/>
    <property type="match status" value="1"/>
</dbReference>
<dbReference type="Proteomes" id="UP000297647">
    <property type="component" value="Unassembled WGS sequence"/>
</dbReference>
<dbReference type="RefSeq" id="WP_135072356.1">
    <property type="nucleotide sequence ID" value="NZ_SPSB01000002.1"/>
</dbReference>
<dbReference type="Pfam" id="PF18911">
    <property type="entry name" value="PKD_4"/>
    <property type="match status" value="1"/>
</dbReference>
<dbReference type="InterPro" id="IPR025667">
    <property type="entry name" value="SprB_repeat"/>
</dbReference>
<dbReference type="Gene3D" id="2.60.40.740">
    <property type="match status" value="6"/>
</dbReference>
<gene>
    <name evidence="2" type="ORF">E4S40_06415</name>
</gene>
<dbReference type="CDD" id="cd00146">
    <property type="entry name" value="PKD"/>
    <property type="match status" value="1"/>
</dbReference>
<proteinExistence type="predicted"/>
<name>A0A4Y9QX66_9BACT</name>
<evidence type="ECO:0000313" key="3">
    <source>
        <dbReference type="Proteomes" id="UP000297647"/>
    </source>
</evidence>